<proteinExistence type="predicted"/>
<sequence length="257" mass="28587">RLLWANVKTALRHPVKYWGTLLFVLLHGLRTPIECLKSLVAFSKTIYYGTRMAARGVEHLHAHFANIPTLSALIIKRIWGIPYSFTCHAHDLYLYRSMLAEKLAGARFAVTNSQFNREFLERFCSPTDMAKVTVLHCGGDVERLSGLARRPEPGLVVSVSRLSEQKGYVHLVDACAILRERGVPVRCLVAGEGPERPRLEERTRELGVEDIFELPGRVPDVADLLARGQVFVLPCMQAADGQMDGIPTVLIEAMAAG</sequence>
<feature type="non-terminal residue" evidence="3">
    <location>
        <position position="257"/>
    </location>
</feature>
<dbReference type="PANTHER" id="PTHR45947">
    <property type="entry name" value="SULFOQUINOVOSYL TRANSFERASE SQD2"/>
    <property type="match status" value="1"/>
</dbReference>
<dbReference type="InterPro" id="IPR050194">
    <property type="entry name" value="Glycosyltransferase_grp1"/>
</dbReference>
<reference evidence="3" key="1">
    <citation type="journal article" date="2014" name="Front. Microbiol.">
        <title>High frequency of phylogenetically diverse reductive dehalogenase-homologous genes in deep subseafloor sedimentary metagenomes.</title>
        <authorList>
            <person name="Kawai M."/>
            <person name="Futagami T."/>
            <person name="Toyoda A."/>
            <person name="Takaki Y."/>
            <person name="Nishi S."/>
            <person name="Hori S."/>
            <person name="Arai W."/>
            <person name="Tsubouchi T."/>
            <person name="Morono Y."/>
            <person name="Uchiyama I."/>
            <person name="Ito T."/>
            <person name="Fujiyama A."/>
            <person name="Inagaki F."/>
            <person name="Takami H."/>
        </authorList>
    </citation>
    <scope>NUCLEOTIDE SEQUENCE</scope>
    <source>
        <strain evidence="3">Expedition CK06-06</strain>
    </source>
</reference>
<protein>
    <recommendedName>
        <fullName evidence="4">Glycosyl transferase family 1 domain-containing protein</fullName>
    </recommendedName>
</protein>
<evidence type="ECO:0000313" key="3">
    <source>
        <dbReference type="EMBL" id="GAG15654.1"/>
    </source>
</evidence>
<feature type="domain" description="Glycosyl transferase family 1" evidence="1">
    <location>
        <begin position="150"/>
        <end position="257"/>
    </location>
</feature>
<dbReference type="GO" id="GO:0016757">
    <property type="term" value="F:glycosyltransferase activity"/>
    <property type="evidence" value="ECO:0007669"/>
    <property type="project" value="InterPro"/>
</dbReference>
<feature type="non-terminal residue" evidence="3">
    <location>
        <position position="1"/>
    </location>
</feature>
<dbReference type="PANTHER" id="PTHR45947:SF14">
    <property type="entry name" value="SLL1723 PROTEIN"/>
    <property type="match status" value="1"/>
</dbReference>
<gene>
    <name evidence="3" type="ORF">S01H1_56059</name>
</gene>
<dbReference type="Pfam" id="PF00534">
    <property type="entry name" value="Glycos_transf_1"/>
    <property type="match status" value="1"/>
</dbReference>
<dbReference type="InterPro" id="IPR028098">
    <property type="entry name" value="Glyco_trans_4-like_N"/>
</dbReference>
<evidence type="ECO:0000259" key="2">
    <source>
        <dbReference type="Pfam" id="PF13439"/>
    </source>
</evidence>
<dbReference type="AlphaFoldDB" id="X0VC19"/>
<dbReference type="SUPFAM" id="SSF53756">
    <property type="entry name" value="UDP-Glycosyltransferase/glycogen phosphorylase"/>
    <property type="match status" value="1"/>
</dbReference>
<evidence type="ECO:0008006" key="4">
    <source>
        <dbReference type="Google" id="ProtNLM"/>
    </source>
</evidence>
<name>X0VC19_9ZZZZ</name>
<dbReference type="InterPro" id="IPR001296">
    <property type="entry name" value="Glyco_trans_1"/>
</dbReference>
<feature type="domain" description="Glycosyltransferase subfamily 4-like N-terminal" evidence="2">
    <location>
        <begin position="52"/>
        <end position="143"/>
    </location>
</feature>
<dbReference type="Gene3D" id="3.40.50.2000">
    <property type="entry name" value="Glycogen Phosphorylase B"/>
    <property type="match status" value="2"/>
</dbReference>
<dbReference type="EMBL" id="BARS01036476">
    <property type="protein sequence ID" value="GAG15654.1"/>
    <property type="molecule type" value="Genomic_DNA"/>
</dbReference>
<evidence type="ECO:0000259" key="1">
    <source>
        <dbReference type="Pfam" id="PF00534"/>
    </source>
</evidence>
<accession>X0VC19</accession>
<organism evidence="3">
    <name type="scientific">marine sediment metagenome</name>
    <dbReference type="NCBI Taxonomy" id="412755"/>
    <lineage>
        <taxon>unclassified sequences</taxon>
        <taxon>metagenomes</taxon>
        <taxon>ecological metagenomes</taxon>
    </lineage>
</organism>
<dbReference type="Pfam" id="PF13439">
    <property type="entry name" value="Glyco_transf_4"/>
    <property type="match status" value="1"/>
</dbReference>
<comment type="caution">
    <text evidence="3">The sequence shown here is derived from an EMBL/GenBank/DDBJ whole genome shotgun (WGS) entry which is preliminary data.</text>
</comment>